<dbReference type="GO" id="GO:0019867">
    <property type="term" value="C:outer membrane"/>
    <property type="evidence" value="ECO:0007669"/>
    <property type="project" value="InterPro"/>
</dbReference>
<evidence type="ECO:0000256" key="1">
    <source>
        <dbReference type="ARBA" id="ARBA00022729"/>
    </source>
</evidence>
<comment type="caution">
    <text evidence="2">The sequence shown here is derived from an EMBL/GenBank/DDBJ whole genome shotgun (WGS) entry which is preliminary data.</text>
</comment>
<dbReference type="RefSeq" id="WP_183087394.1">
    <property type="nucleotide sequence ID" value="NZ_JACJUD010000001.1"/>
</dbReference>
<dbReference type="PROSITE" id="PS51257">
    <property type="entry name" value="PROKAR_LIPOPROTEIN"/>
    <property type="match status" value="1"/>
</dbReference>
<dbReference type="Gene3D" id="3.30.1450.10">
    <property type="match status" value="1"/>
</dbReference>
<dbReference type="EMBL" id="JACJUD010000001">
    <property type="protein sequence ID" value="MBB2493830.1"/>
    <property type="molecule type" value="Genomic_DNA"/>
</dbReference>
<proteinExistence type="predicted"/>
<sequence>MSLRTISVVALCVLLAACSKVNQDNYSKLKAGMPKAEVESLLGSPTECSGAVGLTSCTWGDQKSFISVQFAADKVMMFSGEGLK</sequence>
<reference evidence="2 3" key="1">
    <citation type="submission" date="2020-08" db="EMBL/GenBank/DDBJ databases">
        <authorList>
            <person name="Kim C.M."/>
        </authorList>
    </citation>
    <scope>NUCLEOTIDE SEQUENCE [LARGE SCALE GENOMIC DNA]</scope>
    <source>
        <strain evidence="2 3">UL070</strain>
    </source>
</reference>
<evidence type="ECO:0008006" key="4">
    <source>
        <dbReference type="Google" id="ProtNLM"/>
    </source>
</evidence>
<gene>
    <name evidence="2" type="ORF">H3H51_02295</name>
</gene>
<keyword evidence="1" id="KW-0732">Signal</keyword>
<evidence type="ECO:0000313" key="2">
    <source>
        <dbReference type="EMBL" id="MBB2493830.1"/>
    </source>
</evidence>
<accession>A0A7W4Q8Y2</accession>
<name>A0A7W4Q8Y2_9GAMM</name>
<dbReference type="InterPro" id="IPR037873">
    <property type="entry name" value="BamE-like"/>
</dbReference>
<dbReference type="AlphaFoldDB" id="A0A7W4Q8Y2"/>
<protein>
    <recommendedName>
        <fullName evidence="4">Beta-barrel assembly machine subunit BamE</fullName>
    </recommendedName>
</protein>
<dbReference type="Proteomes" id="UP000542720">
    <property type="component" value="Unassembled WGS sequence"/>
</dbReference>
<keyword evidence="3" id="KW-1185">Reference proteome</keyword>
<organism evidence="2 3">
    <name type="scientific">Aquipseudomonas ullengensis</name>
    <dbReference type="NCBI Taxonomy" id="2759166"/>
    <lineage>
        <taxon>Bacteria</taxon>
        <taxon>Pseudomonadati</taxon>
        <taxon>Pseudomonadota</taxon>
        <taxon>Gammaproteobacteria</taxon>
        <taxon>Pseudomonadales</taxon>
        <taxon>Pseudomonadaceae</taxon>
        <taxon>Aquipseudomonas</taxon>
    </lineage>
</organism>
<evidence type="ECO:0000313" key="3">
    <source>
        <dbReference type="Proteomes" id="UP000542720"/>
    </source>
</evidence>